<reference evidence="2 3" key="1">
    <citation type="submission" date="2016-03" db="EMBL/GenBank/DDBJ databases">
        <authorList>
            <person name="Ploux O."/>
        </authorList>
    </citation>
    <scope>NUCLEOTIDE SEQUENCE [LARGE SCALE GENOMIC DNA]</scope>
    <source>
        <strain evidence="2 3">R-45370</strain>
    </source>
</reference>
<sequence>MLNATADRRRFFRVDDTISLSYQLIDENTAAQGLKSSGYMNSEYSLAATLDVLSQEAMRIMQHLEKQNSEFLELYKVLDAKINVMAQAVMFVGSNVNAQDCQDVNLSAAGLAFQQHTALELGQNLAIEMYLPSTLALILVYGKVINCQAIDAGQYVISVMYTQIREEDQELLIKHVVRKQWQQLRESKSNVQAEA</sequence>
<dbReference type="RefSeq" id="WP_066981289.1">
    <property type="nucleotide sequence ID" value="NZ_LUUI01000095.1"/>
</dbReference>
<dbReference type="EMBL" id="LUUI01000095">
    <property type="protein sequence ID" value="OAI16581.1"/>
    <property type="molecule type" value="Genomic_DNA"/>
</dbReference>
<accession>A0A177NFF1</accession>
<protein>
    <recommendedName>
        <fullName evidence="1">PilZ domain-containing protein</fullName>
    </recommendedName>
</protein>
<proteinExistence type="predicted"/>
<dbReference type="OrthoDB" id="5567005at2"/>
<dbReference type="Proteomes" id="UP000078476">
    <property type="component" value="Unassembled WGS sequence"/>
</dbReference>
<comment type="caution">
    <text evidence="2">The sequence shown here is derived from an EMBL/GenBank/DDBJ whole genome shotgun (WGS) entry which is preliminary data.</text>
</comment>
<name>A0A177NFF1_9GAMM</name>
<dbReference type="AlphaFoldDB" id="A0A177NFF1"/>
<feature type="domain" description="PilZ" evidence="1">
    <location>
        <begin position="94"/>
        <end position="176"/>
    </location>
</feature>
<organism evidence="2 3">
    <name type="scientific">Methylomonas lenta</name>
    <dbReference type="NCBI Taxonomy" id="980561"/>
    <lineage>
        <taxon>Bacteria</taxon>
        <taxon>Pseudomonadati</taxon>
        <taxon>Pseudomonadota</taxon>
        <taxon>Gammaproteobacteria</taxon>
        <taxon>Methylococcales</taxon>
        <taxon>Methylococcaceae</taxon>
        <taxon>Methylomonas</taxon>
    </lineage>
</organism>
<dbReference type="Gene3D" id="2.40.10.220">
    <property type="entry name" value="predicted glycosyltransferase like domains"/>
    <property type="match status" value="1"/>
</dbReference>
<dbReference type="Pfam" id="PF07238">
    <property type="entry name" value="PilZ"/>
    <property type="match status" value="1"/>
</dbReference>
<dbReference type="GO" id="GO:0035438">
    <property type="term" value="F:cyclic-di-GMP binding"/>
    <property type="evidence" value="ECO:0007669"/>
    <property type="project" value="InterPro"/>
</dbReference>
<gene>
    <name evidence="2" type="ORF">A1359_08035</name>
</gene>
<evidence type="ECO:0000313" key="3">
    <source>
        <dbReference type="Proteomes" id="UP000078476"/>
    </source>
</evidence>
<dbReference type="InterPro" id="IPR009875">
    <property type="entry name" value="PilZ_domain"/>
</dbReference>
<evidence type="ECO:0000259" key="1">
    <source>
        <dbReference type="Pfam" id="PF07238"/>
    </source>
</evidence>
<dbReference type="STRING" id="980561.A1359_08035"/>
<keyword evidence="3" id="KW-1185">Reference proteome</keyword>
<evidence type="ECO:0000313" key="2">
    <source>
        <dbReference type="EMBL" id="OAI16581.1"/>
    </source>
</evidence>